<comment type="caution">
    <text evidence="2">The sequence shown here is derived from an EMBL/GenBank/DDBJ whole genome shotgun (WGS) entry which is preliminary data.</text>
</comment>
<organism evidence="2 3">
    <name type="scientific">Granulimonas faecalis</name>
    <dbReference type="NCBI Taxonomy" id="2894155"/>
    <lineage>
        <taxon>Bacteria</taxon>
        <taxon>Bacillati</taxon>
        <taxon>Actinomycetota</taxon>
        <taxon>Coriobacteriia</taxon>
        <taxon>Coriobacteriales</taxon>
        <taxon>Kribbibacteriaceae</taxon>
        <taxon>Granulimonas</taxon>
    </lineage>
</organism>
<evidence type="ECO:0000313" key="3">
    <source>
        <dbReference type="Proteomes" id="UP001055025"/>
    </source>
</evidence>
<dbReference type="Proteomes" id="UP001055025">
    <property type="component" value="Unassembled WGS sequence"/>
</dbReference>
<gene>
    <name evidence="2" type="ORF">ATOP_01170</name>
</gene>
<feature type="transmembrane region" description="Helical" evidence="1">
    <location>
        <begin position="14"/>
        <end position="35"/>
    </location>
</feature>
<dbReference type="AlphaFoldDB" id="A0AAV5AYP1"/>
<evidence type="ECO:0000313" key="2">
    <source>
        <dbReference type="EMBL" id="GJM54462.1"/>
    </source>
</evidence>
<keyword evidence="1" id="KW-0812">Transmembrane</keyword>
<dbReference type="EMBL" id="BQKC01000001">
    <property type="protein sequence ID" value="GJM54462.1"/>
    <property type="molecule type" value="Genomic_DNA"/>
</dbReference>
<keyword evidence="3" id="KW-1185">Reference proteome</keyword>
<feature type="transmembrane region" description="Helical" evidence="1">
    <location>
        <begin position="47"/>
        <end position="71"/>
    </location>
</feature>
<keyword evidence="1" id="KW-0472">Membrane</keyword>
<evidence type="ECO:0000256" key="1">
    <source>
        <dbReference type="SAM" id="Phobius"/>
    </source>
</evidence>
<proteinExistence type="predicted"/>
<sequence>MNAQVTRNRINERLLTIIAFIFAAAYVLYCAIFWGGQIAGGNDVAVLAVYILMPHLIATVVAFVLTALALFLGKSWWNLAAGIVYIVAICCFPAYWFFLVVPCVLSFFAFWHMHRQEKTAAPQFQEALDQELDAQSVDSPNKAMEELADEADARSEAGSDK</sequence>
<evidence type="ECO:0008006" key="4">
    <source>
        <dbReference type="Google" id="ProtNLM"/>
    </source>
</evidence>
<name>A0AAV5AYP1_9ACTN</name>
<reference evidence="2" key="1">
    <citation type="journal article" date="2022" name="Int. J. Syst. Evol. Microbiol.">
        <title>Granulimonas faecalis gen. nov., sp. nov., and Leptogranulimonas caecicola gen. nov., sp. nov., novel lactate-producing Atopobiaceae bacteria isolated from mouse intestines, and an emended description of the family Atopobiaceae.</title>
        <authorList>
            <person name="Morinaga K."/>
            <person name="Kusada H."/>
            <person name="Sakamoto S."/>
            <person name="Murakami T."/>
            <person name="Toyoda A."/>
            <person name="Mori H."/>
            <person name="Meng X.Y."/>
            <person name="Takashino M."/>
            <person name="Murotomi K."/>
            <person name="Tamaki H."/>
        </authorList>
    </citation>
    <scope>NUCLEOTIDE SEQUENCE</scope>
    <source>
        <strain evidence="2">OPF53</strain>
    </source>
</reference>
<feature type="transmembrane region" description="Helical" evidence="1">
    <location>
        <begin position="83"/>
        <end position="111"/>
    </location>
</feature>
<dbReference type="RefSeq" id="WP_204406553.1">
    <property type="nucleotide sequence ID" value="NZ_BQKC01000001.1"/>
</dbReference>
<accession>A0AAV5AYP1</accession>
<keyword evidence="1" id="KW-1133">Transmembrane helix</keyword>
<protein>
    <recommendedName>
        <fullName evidence="4">DUF4064 domain-containing protein</fullName>
    </recommendedName>
</protein>